<dbReference type="SMART" id="SM00420">
    <property type="entry name" value="HTH_DEOR"/>
    <property type="match status" value="1"/>
</dbReference>
<accession>A0A1Q8T837</accession>
<sequence length="40" mass="4706">MTQQDRHDAIVTLVKHQGYASIEQLTQHFSVTPQTIRRDR</sequence>
<evidence type="ECO:0000313" key="4">
    <source>
        <dbReference type="EMBL" id="OLO09843.1"/>
    </source>
</evidence>
<gene>
    <name evidence="4" type="ORF">BTW10_17945</name>
</gene>
<reference evidence="4 5" key="1">
    <citation type="submission" date="2016-12" db="EMBL/GenBank/DDBJ databases">
        <title>Draft genome sequences of strains Salinicola socius SMB35, Salinicola sp. MH3R3-1 and Chromohalobacter sp. SMB17 from the Verkhnekamsk potash mining region of Russia.</title>
        <authorList>
            <person name="Mavrodi D.V."/>
            <person name="Olsson B.E."/>
            <person name="Korsakova E.S."/>
            <person name="Pyankova A."/>
            <person name="Mavrodi O.V."/>
            <person name="Plotnikova E.G."/>
        </authorList>
    </citation>
    <scope>NUCLEOTIDE SEQUENCE [LARGE SCALE GENOMIC DNA]</scope>
    <source>
        <strain evidence="4 5">SMB17</strain>
    </source>
</reference>
<keyword evidence="1" id="KW-0805">Transcription regulation</keyword>
<dbReference type="PROSITE" id="PS51000">
    <property type="entry name" value="HTH_DEOR_2"/>
    <property type="match status" value="1"/>
</dbReference>
<evidence type="ECO:0000259" key="3">
    <source>
        <dbReference type="PROSITE" id="PS51000"/>
    </source>
</evidence>
<dbReference type="GO" id="GO:0003700">
    <property type="term" value="F:DNA-binding transcription factor activity"/>
    <property type="evidence" value="ECO:0007669"/>
    <property type="project" value="InterPro"/>
</dbReference>
<organism evidence="4 5">
    <name type="scientific">Chromohalobacter japonicus</name>
    <dbReference type="NCBI Taxonomy" id="223900"/>
    <lineage>
        <taxon>Bacteria</taxon>
        <taxon>Pseudomonadati</taxon>
        <taxon>Pseudomonadota</taxon>
        <taxon>Gammaproteobacteria</taxon>
        <taxon>Oceanospirillales</taxon>
        <taxon>Halomonadaceae</taxon>
        <taxon>Chromohalobacter</taxon>
    </lineage>
</organism>
<protein>
    <recommendedName>
        <fullName evidence="3">HTH deoR-type domain-containing protein</fullName>
    </recommendedName>
</protein>
<dbReference type="InterPro" id="IPR036390">
    <property type="entry name" value="WH_DNA-bd_sf"/>
</dbReference>
<name>A0A1Q8T837_9GAMM</name>
<dbReference type="InterPro" id="IPR001034">
    <property type="entry name" value="DeoR_HTH"/>
</dbReference>
<dbReference type="RefSeq" id="WP_139312442.1">
    <property type="nucleotide sequence ID" value="NZ_MSDQ01000070.1"/>
</dbReference>
<evidence type="ECO:0000313" key="5">
    <source>
        <dbReference type="Proteomes" id="UP000186806"/>
    </source>
</evidence>
<dbReference type="AlphaFoldDB" id="A0A1Q8T837"/>
<dbReference type="EMBL" id="MSDQ01000070">
    <property type="protein sequence ID" value="OLO09843.1"/>
    <property type="molecule type" value="Genomic_DNA"/>
</dbReference>
<feature type="non-terminal residue" evidence="4">
    <location>
        <position position="40"/>
    </location>
</feature>
<dbReference type="SUPFAM" id="SSF46785">
    <property type="entry name" value="Winged helix' DNA-binding domain"/>
    <property type="match status" value="1"/>
</dbReference>
<keyword evidence="2" id="KW-0804">Transcription</keyword>
<feature type="domain" description="HTH deoR-type" evidence="3">
    <location>
        <begin position="3"/>
        <end position="40"/>
    </location>
</feature>
<keyword evidence="5" id="KW-1185">Reference proteome</keyword>
<comment type="caution">
    <text evidence="4">The sequence shown here is derived from an EMBL/GenBank/DDBJ whole genome shotgun (WGS) entry which is preliminary data.</text>
</comment>
<dbReference type="Proteomes" id="UP000186806">
    <property type="component" value="Unassembled WGS sequence"/>
</dbReference>
<evidence type="ECO:0000256" key="2">
    <source>
        <dbReference type="ARBA" id="ARBA00023163"/>
    </source>
</evidence>
<dbReference type="Pfam" id="PF08220">
    <property type="entry name" value="HTH_DeoR"/>
    <property type="match status" value="1"/>
</dbReference>
<dbReference type="InterPro" id="IPR036388">
    <property type="entry name" value="WH-like_DNA-bd_sf"/>
</dbReference>
<proteinExistence type="predicted"/>
<evidence type="ECO:0000256" key="1">
    <source>
        <dbReference type="ARBA" id="ARBA00023015"/>
    </source>
</evidence>
<dbReference type="Gene3D" id="1.10.10.10">
    <property type="entry name" value="Winged helix-like DNA-binding domain superfamily/Winged helix DNA-binding domain"/>
    <property type="match status" value="1"/>
</dbReference>